<dbReference type="InterPro" id="IPR000895">
    <property type="entry name" value="Transthyretin/HIU_hydrolase"/>
</dbReference>
<dbReference type="CDD" id="cd05822">
    <property type="entry name" value="TLP_HIUase"/>
    <property type="match status" value="1"/>
</dbReference>
<organism evidence="10 11">
    <name type="scientific">Chitinophaga rupis</name>
    <dbReference type="NCBI Taxonomy" id="573321"/>
    <lineage>
        <taxon>Bacteria</taxon>
        <taxon>Pseudomonadati</taxon>
        <taxon>Bacteroidota</taxon>
        <taxon>Chitinophagia</taxon>
        <taxon>Chitinophagales</taxon>
        <taxon>Chitinophagaceae</taxon>
        <taxon>Chitinophaga</taxon>
    </lineage>
</organism>
<gene>
    <name evidence="10" type="ORF">SAMN04488505_107104</name>
</gene>
<feature type="domain" description="Transthyretin/hydroxyisourate hydrolase" evidence="9">
    <location>
        <begin position="1"/>
        <end position="112"/>
    </location>
</feature>
<feature type="binding site" evidence="7">
    <location>
        <position position="110"/>
    </location>
    <ligand>
        <name>substrate</name>
    </ligand>
</feature>
<proteinExistence type="inferred from homology"/>
<dbReference type="RefSeq" id="WP_089918052.1">
    <property type="nucleotide sequence ID" value="NZ_FOBB01000007.1"/>
</dbReference>
<comment type="subunit">
    <text evidence="4 8">Homotetramer.</text>
</comment>
<evidence type="ECO:0000256" key="3">
    <source>
        <dbReference type="ARBA" id="ARBA00009850"/>
    </source>
</evidence>
<dbReference type="OrthoDB" id="9792386at2"/>
<evidence type="ECO:0000256" key="1">
    <source>
        <dbReference type="ARBA" id="ARBA00001043"/>
    </source>
</evidence>
<dbReference type="InterPro" id="IPR023416">
    <property type="entry name" value="Transthyretin/HIU_hydrolase_d"/>
</dbReference>
<feature type="binding site" evidence="7">
    <location>
        <position position="46"/>
    </location>
    <ligand>
        <name>substrate</name>
    </ligand>
</feature>
<feature type="binding site" evidence="7">
    <location>
        <position position="7"/>
    </location>
    <ligand>
        <name>substrate</name>
    </ligand>
</feature>
<reference evidence="10 11" key="1">
    <citation type="submission" date="2016-10" db="EMBL/GenBank/DDBJ databases">
        <authorList>
            <person name="de Groot N.N."/>
        </authorList>
    </citation>
    <scope>NUCLEOTIDE SEQUENCE [LARGE SCALE GENOMIC DNA]</scope>
    <source>
        <strain evidence="10 11">DSM 21039</strain>
    </source>
</reference>
<comment type="similarity">
    <text evidence="3 8">Belongs to the transthyretin family. 5-hydroxyisourate hydrolase subfamily.</text>
</comment>
<dbReference type="AlphaFoldDB" id="A0A1H8CIX2"/>
<dbReference type="Pfam" id="PF00576">
    <property type="entry name" value="Transthyretin"/>
    <property type="match status" value="1"/>
</dbReference>
<dbReference type="PANTHER" id="PTHR10395:SF7">
    <property type="entry name" value="5-HYDROXYISOURATE HYDROLASE"/>
    <property type="match status" value="1"/>
</dbReference>
<dbReference type="PROSITE" id="PS00769">
    <property type="entry name" value="TRANSTHYRETIN_2"/>
    <property type="match status" value="1"/>
</dbReference>
<dbReference type="PANTHER" id="PTHR10395">
    <property type="entry name" value="URICASE AND TRANSTHYRETIN-RELATED"/>
    <property type="match status" value="1"/>
</dbReference>
<dbReference type="STRING" id="573321.SAMN04488505_107104"/>
<evidence type="ECO:0000313" key="10">
    <source>
        <dbReference type="EMBL" id="SEM94037.1"/>
    </source>
</evidence>
<evidence type="ECO:0000256" key="8">
    <source>
        <dbReference type="RuleBase" id="RU361270"/>
    </source>
</evidence>
<dbReference type="PRINTS" id="PR00189">
    <property type="entry name" value="TRNSTHYRETIN"/>
</dbReference>
<comment type="catalytic activity">
    <reaction evidence="1 8">
        <text>5-hydroxyisourate + H2O = 5-hydroxy-2-oxo-4-ureido-2,5-dihydro-1H-imidazole-5-carboxylate + H(+)</text>
        <dbReference type="Rhea" id="RHEA:23736"/>
        <dbReference type="ChEBI" id="CHEBI:15377"/>
        <dbReference type="ChEBI" id="CHEBI:15378"/>
        <dbReference type="ChEBI" id="CHEBI:18072"/>
        <dbReference type="ChEBI" id="CHEBI:58639"/>
        <dbReference type="EC" id="3.5.2.17"/>
    </reaction>
</comment>
<keyword evidence="11" id="KW-1185">Reference proteome</keyword>
<dbReference type="Proteomes" id="UP000198984">
    <property type="component" value="Unassembled WGS sequence"/>
</dbReference>
<keyword evidence="6 8" id="KW-0378">Hydrolase</keyword>
<accession>A0A1H8CIX2</accession>
<dbReference type="Gene3D" id="2.60.40.180">
    <property type="entry name" value="Transthyretin/hydroxyisourate hydrolase domain"/>
    <property type="match status" value="1"/>
</dbReference>
<sequence length="113" mass="12837">MTQITTHVLDTSQGKPVVDMTVFLYQYQNNNDWEAIGGGATDDDGRLPDMLGEDAVLTEGIYKLKFATEEYYESVGINTFYPYVEIVFYLNKGEHYHVPLLVSPYGYSTYRGS</sequence>
<dbReference type="EC" id="3.5.2.17" evidence="8"/>
<dbReference type="SMART" id="SM00095">
    <property type="entry name" value="TR_THY"/>
    <property type="match status" value="1"/>
</dbReference>
<dbReference type="EMBL" id="FOBB01000007">
    <property type="protein sequence ID" value="SEM94037.1"/>
    <property type="molecule type" value="Genomic_DNA"/>
</dbReference>
<name>A0A1H8CIX2_9BACT</name>
<evidence type="ECO:0000259" key="9">
    <source>
        <dbReference type="SMART" id="SM00095"/>
    </source>
</evidence>
<dbReference type="NCBIfam" id="TIGR02962">
    <property type="entry name" value="hdxy_isourate"/>
    <property type="match status" value="1"/>
</dbReference>
<evidence type="ECO:0000256" key="2">
    <source>
        <dbReference type="ARBA" id="ARBA00002704"/>
    </source>
</evidence>
<evidence type="ECO:0000256" key="7">
    <source>
        <dbReference type="PIRSR" id="PIRSR600895-51"/>
    </source>
</evidence>
<dbReference type="InterPro" id="IPR036817">
    <property type="entry name" value="Transthyretin/HIU_hydrolase_sf"/>
</dbReference>
<dbReference type="GO" id="GO:0006144">
    <property type="term" value="P:purine nucleobase metabolic process"/>
    <property type="evidence" value="ECO:0007669"/>
    <property type="project" value="UniProtKB-KW"/>
</dbReference>
<evidence type="ECO:0000256" key="6">
    <source>
        <dbReference type="ARBA" id="ARBA00022801"/>
    </source>
</evidence>
<protein>
    <recommendedName>
        <fullName evidence="8">5-hydroxyisourate hydrolase</fullName>
        <shortName evidence="8">HIU hydrolase</shortName>
        <shortName evidence="8">HIUHase</shortName>
        <ecNumber evidence="8">3.5.2.17</ecNumber>
    </recommendedName>
</protein>
<evidence type="ECO:0000313" key="11">
    <source>
        <dbReference type="Proteomes" id="UP000198984"/>
    </source>
</evidence>
<evidence type="ECO:0000256" key="5">
    <source>
        <dbReference type="ARBA" id="ARBA00022631"/>
    </source>
</evidence>
<comment type="function">
    <text evidence="2">Catalyzes the hydrolysis of 5-hydroxyisourate (HIU) to 2-oxo-4-hydroxy-4-carboxy-5-ureidoimidazoline (OHCU).</text>
</comment>
<evidence type="ECO:0000256" key="4">
    <source>
        <dbReference type="ARBA" id="ARBA00011881"/>
    </source>
</evidence>
<dbReference type="GO" id="GO:0033971">
    <property type="term" value="F:hydroxyisourate hydrolase activity"/>
    <property type="evidence" value="ECO:0007669"/>
    <property type="project" value="UniProtKB-EC"/>
</dbReference>
<dbReference type="InterPro" id="IPR014306">
    <property type="entry name" value="Hydroxyisourate_hydrolase"/>
</dbReference>
<keyword evidence="5 8" id="KW-0659">Purine metabolism</keyword>
<dbReference type="SUPFAM" id="SSF49472">
    <property type="entry name" value="Transthyretin (synonym: prealbumin)"/>
    <property type="match status" value="1"/>
</dbReference>
<dbReference type="InterPro" id="IPR023419">
    <property type="entry name" value="Transthyretin_CS"/>
</dbReference>